<evidence type="ECO:0000313" key="7">
    <source>
        <dbReference type="EMBL" id="HJB74881.1"/>
    </source>
</evidence>
<evidence type="ECO:0000256" key="5">
    <source>
        <dbReference type="ARBA" id="ARBA00022833"/>
    </source>
</evidence>
<dbReference type="InterPro" id="IPR002933">
    <property type="entry name" value="Peptidase_M20"/>
</dbReference>
<comment type="caution">
    <text evidence="7">The sequence shown here is derived from an EMBL/GenBank/DDBJ whole genome shotgun (WGS) entry which is preliminary data.</text>
</comment>
<keyword evidence="5" id="KW-0862">Zinc</keyword>
<dbReference type="PANTHER" id="PTHR45962">
    <property type="entry name" value="N-FATTY-ACYL-AMINO ACID SYNTHASE/HYDROLASE PM20D1"/>
    <property type="match status" value="1"/>
</dbReference>
<dbReference type="GO" id="GO:0008233">
    <property type="term" value="F:peptidase activity"/>
    <property type="evidence" value="ECO:0007669"/>
    <property type="project" value="UniProtKB-KW"/>
</dbReference>
<dbReference type="GO" id="GO:0006508">
    <property type="term" value="P:proteolysis"/>
    <property type="evidence" value="ECO:0007669"/>
    <property type="project" value="UniProtKB-KW"/>
</dbReference>
<comment type="similarity">
    <text evidence="1">Belongs to the peptidase M20A family.</text>
</comment>
<keyword evidence="2" id="KW-0645">Protease</keyword>
<dbReference type="SUPFAM" id="SSF55031">
    <property type="entry name" value="Bacterial exopeptidase dimerisation domain"/>
    <property type="match status" value="1"/>
</dbReference>
<dbReference type="Proteomes" id="UP000823877">
    <property type="component" value="Unassembled WGS sequence"/>
</dbReference>
<dbReference type="InterPro" id="IPR047177">
    <property type="entry name" value="Pept_M20A"/>
</dbReference>
<reference evidence="7" key="2">
    <citation type="submission" date="2021-04" db="EMBL/GenBank/DDBJ databases">
        <authorList>
            <person name="Gilroy R."/>
        </authorList>
    </citation>
    <scope>NUCLEOTIDE SEQUENCE</scope>
    <source>
        <strain evidence="7">CHK188-16595</strain>
    </source>
</reference>
<evidence type="ECO:0000313" key="8">
    <source>
        <dbReference type="Proteomes" id="UP000823877"/>
    </source>
</evidence>
<protein>
    <submittedName>
        <fullName evidence="7">M20 family peptidase</fullName>
    </submittedName>
</protein>
<evidence type="ECO:0000256" key="1">
    <source>
        <dbReference type="ARBA" id="ARBA00006247"/>
    </source>
</evidence>
<keyword evidence="3" id="KW-0479">Metal-binding</keyword>
<dbReference type="EMBL" id="DWXN01000010">
    <property type="protein sequence ID" value="HJB74881.1"/>
    <property type="molecule type" value="Genomic_DNA"/>
</dbReference>
<feature type="domain" description="Peptidase M20 dimerisation" evidence="6">
    <location>
        <begin position="239"/>
        <end position="385"/>
    </location>
</feature>
<dbReference type="PROSITE" id="PS00758">
    <property type="entry name" value="ARGE_DAPE_CPG2_1"/>
    <property type="match status" value="1"/>
</dbReference>
<dbReference type="Gene3D" id="3.30.70.360">
    <property type="match status" value="1"/>
</dbReference>
<dbReference type="InterPro" id="IPR011650">
    <property type="entry name" value="Peptidase_M20_dimer"/>
</dbReference>
<dbReference type="Pfam" id="PF07687">
    <property type="entry name" value="M20_dimer"/>
    <property type="match status" value="1"/>
</dbReference>
<name>A0A9D2S9I0_9FIRM</name>
<dbReference type="InterPro" id="IPR036264">
    <property type="entry name" value="Bact_exopeptidase_dim_dom"/>
</dbReference>
<evidence type="ECO:0000256" key="2">
    <source>
        <dbReference type="ARBA" id="ARBA00022670"/>
    </source>
</evidence>
<evidence type="ECO:0000256" key="3">
    <source>
        <dbReference type="ARBA" id="ARBA00022723"/>
    </source>
</evidence>
<organism evidence="7 8">
    <name type="scientific">Candidatus Eubacterium faecale</name>
    <dbReference type="NCBI Taxonomy" id="2838568"/>
    <lineage>
        <taxon>Bacteria</taxon>
        <taxon>Bacillati</taxon>
        <taxon>Bacillota</taxon>
        <taxon>Clostridia</taxon>
        <taxon>Eubacteriales</taxon>
        <taxon>Eubacteriaceae</taxon>
        <taxon>Eubacterium</taxon>
    </lineage>
</organism>
<dbReference type="Pfam" id="PF01546">
    <property type="entry name" value="Peptidase_M20"/>
    <property type="match status" value="1"/>
</dbReference>
<dbReference type="Gene3D" id="3.40.630.10">
    <property type="entry name" value="Zn peptidases"/>
    <property type="match status" value="1"/>
</dbReference>
<dbReference type="PANTHER" id="PTHR45962:SF1">
    <property type="entry name" value="N-FATTY-ACYL-AMINO ACID SYNTHASE_HYDROLASE PM20D1"/>
    <property type="match status" value="1"/>
</dbReference>
<dbReference type="InterPro" id="IPR001261">
    <property type="entry name" value="ArgE/DapE_CS"/>
</dbReference>
<dbReference type="Gene3D" id="1.10.150.900">
    <property type="match status" value="1"/>
</dbReference>
<reference evidence="7" key="1">
    <citation type="journal article" date="2021" name="PeerJ">
        <title>Extensive microbial diversity within the chicken gut microbiome revealed by metagenomics and culture.</title>
        <authorList>
            <person name="Gilroy R."/>
            <person name="Ravi A."/>
            <person name="Getino M."/>
            <person name="Pursley I."/>
            <person name="Horton D.L."/>
            <person name="Alikhan N.F."/>
            <person name="Baker D."/>
            <person name="Gharbi K."/>
            <person name="Hall N."/>
            <person name="Watson M."/>
            <person name="Adriaenssens E.M."/>
            <person name="Foster-Nyarko E."/>
            <person name="Jarju S."/>
            <person name="Secka A."/>
            <person name="Antonio M."/>
            <person name="Oren A."/>
            <person name="Chaudhuri R.R."/>
            <person name="La Ragione R."/>
            <person name="Hildebrand F."/>
            <person name="Pallen M.J."/>
        </authorList>
    </citation>
    <scope>NUCLEOTIDE SEQUENCE</scope>
    <source>
        <strain evidence="7">CHK188-16595</strain>
    </source>
</reference>
<accession>A0A9D2S9I0</accession>
<dbReference type="GO" id="GO:0046872">
    <property type="term" value="F:metal ion binding"/>
    <property type="evidence" value="ECO:0007669"/>
    <property type="project" value="UniProtKB-KW"/>
</dbReference>
<keyword evidence="4" id="KW-0378">Hydrolase</keyword>
<gene>
    <name evidence="7" type="ORF">IAA37_04310</name>
</gene>
<proteinExistence type="inferred from homology"/>
<sequence length="489" mass="53882">MKKRILIPVIAAGCIAGTAVKAALFKEKRTPGPELPSEKADADRAALHLSEAIRIKTISRDDPQQVDWSQFEKFHDFLEKAYPLITKNLTREKISRASLLYKWQGKNDTLKPIAFLSHMDVVPVSDGTLDDWEHPPFDGFNDGEFIWGRGALDMKNHLICVMESIETLLEEGFEPERSIYLCFGHNEEIVAAEESGAGAIMETLRARGVELDSIIDEGGAMLPANVKGILEGNLAGIGIAEKGYADFRLTLKAKGGHSSQPPKHTAIGELSKAVLRLENHQFKAKLPDYVNDMFISIGKRCSYAGRLVMCNYPILKPAVKYAMTKIPPAASLIRTTIGVTMSSGSPAANVLPQSASVTVNCRIMPGESIASTKEHIRKAIKNDKIEIELIKGKEPSCISPTDSKSFRTLKKLSVAANQNNIVTPYLVMGGTDAYHYEPICKNIYRFAPFTVSTSLLLTTHSTNERCPIEQLGAGITFFKRYIREMAGKE</sequence>
<dbReference type="AlphaFoldDB" id="A0A9D2S9I0"/>
<evidence type="ECO:0000259" key="6">
    <source>
        <dbReference type="Pfam" id="PF07687"/>
    </source>
</evidence>
<dbReference type="SUPFAM" id="SSF53187">
    <property type="entry name" value="Zn-dependent exopeptidases"/>
    <property type="match status" value="1"/>
</dbReference>
<evidence type="ECO:0000256" key="4">
    <source>
        <dbReference type="ARBA" id="ARBA00022801"/>
    </source>
</evidence>